<feature type="domain" description="Zn(2)-C6 fungal-type" evidence="2">
    <location>
        <begin position="9"/>
        <end position="37"/>
    </location>
</feature>
<dbReference type="GO" id="GO:0000981">
    <property type="term" value="F:DNA-binding transcription factor activity, RNA polymerase II-specific"/>
    <property type="evidence" value="ECO:0007669"/>
    <property type="project" value="InterPro"/>
</dbReference>
<protein>
    <recommendedName>
        <fullName evidence="2">Zn(2)-C6 fungal-type domain-containing protein</fullName>
    </recommendedName>
</protein>
<dbReference type="SMART" id="SM00066">
    <property type="entry name" value="GAL4"/>
    <property type="match status" value="1"/>
</dbReference>
<dbReference type="PANTHER" id="PTHR38111:SF11">
    <property type="entry name" value="TRANSCRIPTION FACTOR DOMAIN-CONTAINING PROTEIN-RELATED"/>
    <property type="match status" value="1"/>
</dbReference>
<dbReference type="InterPro" id="IPR001138">
    <property type="entry name" value="Zn2Cys6_DnaBD"/>
</dbReference>
<evidence type="ECO:0000256" key="1">
    <source>
        <dbReference type="ARBA" id="ARBA00023242"/>
    </source>
</evidence>
<dbReference type="InterPro" id="IPR053178">
    <property type="entry name" value="Osmoadaptation_assoc"/>
</dbReference>
<keyword evidence="1" id="KW-0539">Nucleus</keyword>
<dbReference type="InterPro" id="IPR036864">
    <property type="entry name" value="Zn2-C6_fun-type_DNA-bd_sf"/>
</dbReference>
<dbReference type="AlphaFoldDB" id="A0A9W4U4E7"/>
<reference evidence="3" key="1">
    <citation type="submission" date="2023-01" db="EMBL/GenBank/DDBJ databases">
        <authorList>
            <person name="Van Ghelder C."/>
            <person name="Rancurel C."/>
        </authorList>
    </citation>
    <scope>NUCLEOTIDE SEQUENCE</scope>
    <source>
        <strain evidence="3">CNCM I-4278</strain>
    </source>
</reference>
<dbReference type="Proteomes" id="UP001152607">
    <property type="component" value="Unassembled WGS sequence"/>
</dbReference>
<accession>A0A9W4U4E7</accession>
<dbReference type="SUPFAM" id="SSF57701">
    <property type="entry name" value="Zn2/Cys6 DNA-binding domain"/>
    <property type="match status" value="1"/>
</dbReference>
<sequence length="508" mass="57129">MTGVIKSSRCGTCRKRKVKCDEVKPVCGPCQKKNRVCEAPVSKYKFTEEHTTGASSAPPPIQTTFPALKLEKIAIVRSVPASDGGGFFQTMRLVRGRQNRPQDKINNRHSVIRKSPQMSSTESLQHTLCQTFQMYTGGYRISALASFVTEIPARLGHSEALDCAVACLVNCHASLCRNQAPVNDRMQEKLYAKSIVALQRALEDRVGGFTDETLAAVSIIGQVELFGGGCQGESKWVSHAGGAAKLLQIRGPEYCKTKFSKMLVSMQRMNSLAASIIRGEDCFFADSSWQQISYDELFTPEIHPVNVTFVTALLRLPSICKRIRLFHHNPELVDSGSIFLDIYSLRNSFAEVEEYVNEALINETSITVTAAQHDDSLTPFAYHFASRPLANLCVIYWGFSILIDTLLARFLPFQPLPTAVTLEELCDNCIQYRQRIVMSYEYAEHRWPLDVMFMVGPLIFSYHGATEEERDWIISKLWRLGELMPNSRQYWGRAGVERAIRIYLGEPI</sequence>
<evidence type="ECO:0000313" key="4">
    <source>
        <dbReference type="Proteomes" id="UP001152607"/>
    </source>
</evidence>
<comment type="caution">
    <text evidence="3">The sequence shown here is derived from an EMBL/GenBank/DDBJ whole genome shotgun (WGS) entry which is preliminary data.</text>
</comment>
<dbReference type="PANTHER" id="PTHR38111">
    <property type="entry name" value="ZN(2)-C6 FUNGAL-TYPE DOMAIN-CONTAINING PROTEIN-RELATED"/>
    <property type="match status" value="1"/>
</dbReference>
<evidence type="ECO:0000313" key="3">
    <source>
        <dbReference type="EMBL" id="CAI6274566.1"/>
    </source>
</evidence>
<dbReference type="Gene3D" id="4.10.240.10">
    <property type="entry name" value="Zn(2)-C6 fungal-type DNA-binding domain"/>
    <property type="match status" value="1"/>
</dbReference>
<dbReference type="CDD" id="cd00067">
    <property type="entry name" value="GAL4"/>
    <property type="match status" value="1"/>
</dbReference>
<dbReference type="Pfam" id="PF00172">
    <property type="entry name" value="Zn_clus"/>
    <property type="match status" value="1"/>
</dbReference>
<gene>
    <name evidence="3" type="ORF">PDIGIT_LOCUS1862</name>
</gene>
<dbReference type="GO" id="GO:0008270">
    <property type="term" value="F:zinc ion binding"/>
    <property type="evidence" value="ECO:0007669"/>
    <property type="project" value="InterPro"/>
</dbReference>
<organism evidence="3 4">
    <name type="scientific">Periconia digitata</name>
    <dbReference type="NCBI Taxonomy" id="1303443"/>
    <lineage>
        <taxon>Eukaryota</taxon>
        <taxon>Fungi</taxon>
        <taxon>Dikarya</taxon>
        <taxon>Ascomycota</taxon>
        <taxon>Pezizomycotina</taxon>
        <taxon>Dothideomycetes</taxon>
        <taxon>Pleosporomycetidae</taxon>
        <taxon>Pleosporales</taxon>
        <taxon>Massarineae</taxon>
        <taxon>Periconiaceae</taxon>
        <taxon>Periconia</taxon>
    </lineage>
</organism>
<dbReference type="OrthoDB" id="4314040at2759"/>
<name>A0A9W4U4E7_9PLEO</name>
<evidence type="ECO:0000259" key="2">
    <source>
        <dbReference type="PROSITE" id="PS50048"/>
    </source>
</evidence>
<keyword evidence="4" id="KW-1185">Reference proteome</keyword>
<proteinExistence type="predicted"/>
<dbReference type="PROSITE" id="PS50048">
    <property type="entry name" value="ZN2_CY6_FUNGAL_2"/>
    <property type="match status" value="1"/>
</dbReference>
<dbReference type="EMBL" id="CAOQHR010000001">
    <property type="protein sequence ID" value="CAI6274566.1"/>
    <property type="molecule type" value="Genomic_DNA"/>
</dbReference>